<dbReference type="GO" id="GO:0004519">
    <property type="term" value="F:endonuclease activity"/>
    <property type="evidence" value="ECO:0007669"/>
    <property type="project" value="UniProtKB-KW"/>
</dbReference>
<evidence type="ECO:0000256" key="2">
    <source>
        <dbReference type="ARBA" id="ARBA00022747"/>
    </source>
</evidence>
<dbReference type="InterPro" id="IPR051212">
    <property type="entry name" value="Type-I_RE_S_subunit"/>
</dbReference>
<feature type="coiled-coil region" evidence="4">
    <location>
        <begin position="177"/>
        <end position="204"/>
    </location>
</feature>
<dbReference type="Proteomes" id="UP001308776">
    <property type="component" value="Unassembled WGS sequence"/>
</dbReference>
<keyword evidence="4" id="KW-0175">Coiled coil</keyword>
<evidence type="ECO:0000313" key="6">
    <source>
        <dbReference type="EMBL" id="MEB8515148.1"/>
    </source>
</evidence>
<protein>
    <submittedName>
        <fullName evidence="6">Restriction endonuclease subunit S</fullName>
        <ecNumber evidence="6">3.1.21.-</ecNumber>
    </submittedName>
</protein>
<dbReference type="Pfam" id="PF01420">
    <property type="entry name" value="Methylase_S"/>
    <property type="match status" value="1"/>
</dbReference>
<comment type="caution">
    <text evidence="6">The sequence shown here is derived from an EMBL/GenBank/DDBJ whole genome shotgun (WGS) entry which is preliminary data.</text>
</comment>
<dbReference type="EMBL" id="JAQGFR010000260">
    <property type="protein sequence ID" value="MEB8515148.1"/>
    <property type="molecule type" value="Genomic_DNA"/>
</dbReference>
<keyword evidence="6" id="KW-0255">Endonuclease</keyword>
<keyword evidence="7" id="KW-1185">Reference proteome</keyword>
<dbReference type="SUPFAM" id="SSF116734">
    <property type="entry name" value="DNA methylase specificity domain"/>
    <property type="match status" value="2"/>
</dbReference>
<dbReference type="Gene3D" id="1.10.287.1120">
    <property type="entry name" value="Bipartite methylase S protein"/>
    <property type="match status" value="1"/>
</dbReference>
<reference evidence="6 7" key="1">
    <citation type="submission" date="2022-11" db="EMBL/GenBank/DDBJ databases">
        <title>Comparative genomics analysis of Acidithiobacillus ferriphilus.</title>
        <authorList>
            <person name="Ma L."/>
        </authorList>
    </citation>
    <scope>NUCLEOTIDE SEQUENCE [LARGE SCALE GENOMIC DNA]</scope>
    <source>
        <strain evidence="6 7">DY15</strain>
    </source>
</reference>
<proteinExistence type="inferred from homology"/>
<evidence type="ECO:0000256" key="3">
    <source>
        <dbReference type="ARBA" id="ARBA00023125"/>
    </source>
</evidence>
<evidence type="ECO:0000313" key="7">
    <source>
        <dbReference type="Proteomes" id="UP001308776"/>
    </source>
</evidence>
<dbReference type="GO" id="GO:0016787">
    <property type="term" value="F:hydrolase activity"/>
    <property type="evidence" value="ECO:0007669"/>
    <property type="project" value="UniProtKB-KW"/>
</dbReference>
<dbReference type="EC" id="3.1.21.-" evidence="6"/>
<dbReference type="CDD" id="cd17282">
    <property type="entry name" value="RMtype1_S_Eco16444ORF1681_TRD1-CR1_like"/>
    <property type="match status" value="1"/>
</dbReference>
<dbReference type="RefSeq" id="WP_064218094.1">
    <property type="nucleotide sequence ID" value="NZ_JAQGFK010000026.1"/>
</dbReference>
<comment type="similarity">
    <text evidence="1">Belongs to the type-I restriction system S methylase family.</text>
</comment>
<keyword evidence="2" id="KW-0680">Restriction system</keyword>
<name>A0ABU6FSW0_9PROT</name>
<keyword evidence="3" id="KW-0238">DNA-binding</keyword>
<dbReference type="Gene3D" id="3.90.220.20">
    <property type="entry name" value="DNA methylase specificity domains"/>
    <property type="match status" value="2"/>
</dbReference>
<dbReference type="InterPro" id="IPR000055">
    <property type="entry name" value="Restrct_endonuc_typeI_TRD"/>
</dbReference>
<accession>A0ABU6FSW0</accession>
<dbReference type="PANTHER" id="PTHR43140">
    <property type="entry name" value="TYPE-1 RESTRICTION ENZYME ECOKI SPECIFICITY PROTEIN"/>
    <property type="match status" value="1"/>
</dbReference>
<dbReference type="PANTHER" id="PTHR43140:SF1">
    <property type="entry name" value="TYPE I RESTRICTION ENZYME ECOKI SPECIFICITY SUBUNIT"/>
    <property type="match status" value="1"/>
</dbReference>
<evidence type="ECO:0000256" key="4">
    <source>
        <dbReference type="SAM" id="Coils"/>
    </source>
</evidence>
<evidence type="ECO:0000256" key="1">
    <source>
        <dbReference type="ARBA" id="ARBA00010923"/>
    </source>
</evidence>
<feature type="domain" description="Type I restriction modification DNA specificity" evidence="5">
    <location>
        <begin position="233"/>
        <end position="395"/>
    </location>
</feature>
<keyword evidence="6" id="KW-0540">Nuclease</keyword>
<dbReference type="InterPro" id="IPR044946">
    <property type="entry name" value="Restrct_endonuc_typeI_TRD_sf"/>
</dbReference>
<keyword evidence="6" id="KW-0378">Hydrolase</keyword>
<gene>
    <name evidence="6" type="ORF">OW717_14010</name>
</gene>
<sequence>MSFPRYPKYKDSGVEWLGEVPEHWEVKRFKLIFKEREERSLKGEELLLSVSAYTGVSPRSEVIDNGDHLSRAESLEGYKICHIDDLVMNIMLAWNRGLAFTSYDGIVSPAYCVFYVIDGSEPKFLNYLVRSDRYTLYFKAFSAGVIDSRLRIYPETFGRLFCNLPLIPEQTQIAAFLDRETAKIDELVAEQRRLMELLKEKRQAVISHAVTKGLNPDAPMKPSGIGWLGDVPAHWEMKQLRQFAEILRGKFTHRPRNDPAFYDGDYPFIQTGDITGTDRYITEFKQTLNEKGISVSKQFPQGSLVMAIAANIGDVAILNFPAYFPDSIVGLVPHLDVDLDFLFYMMITLKQPLERNATVSTQMNLNVEQISSVVAACPPLIEQRNISAHLESELAKFDTLTAEAQRAIDLLQERRTALISAAVTGQIDVRAAL</sequence>
<evidence type="ECO:0000259" key="5">
    <source>
        <dbReference type="Pfam" id="PF01420"/>
    </source>
</evidence>
<organism evidence="6 7">
    <name type="scientific">Acidithiobacillus ferriphilus</name>
    <dbReference type="NCBI Taxonomy" id="1689834"/>
    <lineage>
        <taxon>Bacteria</taxon>
        <taxon>Pseudomonadati</taxon>
        <taxon>Pseudomonadota</taxon>
        <taxon>Acidithiobacillia</taxon>
        <taxon>Acidithiobacillales</taxon>
        <taxon>Acidithiobacillaceae</taxon>
        <taxon>Acidithiobacillus</taxon>
    </lineage>
</organism>